<dbReference type="EMBL" id="AGNL01037900">
    <property type="protein sequence ID" value="EJK53369.1"/>
    <property type="molecule type" value="Genomic_DNA"/>
</dbReference>
<reference evidence="2 3" key="1">
    <citation type="journal article" date="2012" name="Genome Biol.">
        <title>Genome and low-iron response of an oceanic diatom adapted to chronic iron limitation.</title>
        <authorList>
            <person name="Lommer M."/>
            <person name="Specht M."/>
            <person name="Roy A.S."/>
            <person name="Kraemer L."/>
            <person name="Andreson R."/>
            <person name="Gutowska M.A."/>
            <person name="Wolf J."/>
            <person name="Bergner S.V."/>
            <person name="Schilhabel M.B."/>
            <person name="Klostermeier U.C."/>
            <person name="Beiko R.G."/>
            <person name="Rosenstiel P."/>
            <person name="Hippler M."/>
            <person name="Laroche J."/>
        </authorList>
    </citation>
    <scope>NUCLEOTIDE SEQUENCE [LARGE SCALE GENOMIC DNA]</scope>
    <source>
        <strain evidence="2 3">CCMP1005</strain>
    </source>
</reference>
<dbReference type="InterPro" id="IPR002035">
    <property type="entry name" value="VWF_A"/>
</dbReference>
<dbReference type="PANTHER" id="PTHR24020">
    <property type="entry name" value="COLLAGEN ALPHA"/>
    <property type="match status" value="1"/>
</dbReference>
<dbReference type="PANTHER" id="PTHR24020:SF84">
    <property type="entry name" value="VWFA DOMAIN-CONTAINING PROTEIN"/>
    <property type="match status" value="1"/>
</dbReference>
<dbReference type="Pfam" id="PF00092">
    <property type="entry name" value="VWA"/>
    <property type="match status" value="1"/>
</dbReference>
<protein>
    <recommendedName>
        <fullName evidence="1">VWFA domain-containing protein</fullName>
    </recommendedName>
</protein>
<feature type="domain" description="VWFA" evidence="1">
    <location>
        <begin position="75"/>
        <end position="279"/>
    </location>
</feature>
<keyword evidence="3" id="KW-1185">Reference proteome</keyword>
<evidence type="ECO:0000313" key="2">
    <source>
        <dbReference type="EMBL" id="EJK53369.1"/>
    </source>
</evidence>
<dbReference type="InterPro" id="IPR036465">
    <property type="entry name" value="vWFA_dom_sf"/>
</dbReference>
<dbReference type="SUPFAM" id="SSF53300">
    <property type="entry name" value="vWA-like"/>
    <property type="match status" value="1"/>
</dbReference>
<proteinExistence type="predicted"/>
<comment type="caution">
    <text evidence="2">The sequence shown here is derived from an EMBL/GenBank/DDBJ whole genome shotgun (WGS) entry which is preliminary data.</text>
</comment>
<dbReference type="Proteomes" id="UP000266841">
    <property type="component" value="Unassembled WGS sequence"/>
</dbReference>
<gene>
    <name evidence="2" type="ORF">THAOC_27211</name>
</gene>
<dbReference type="PROSITE" id="PS50234">
    <property type="entry name" value="VWFA"/>
    <property type="match status" value="1"/>
</dbReference>
<organism evidence="2 3">
    <name type="scientific">Thalassiosira oceanica</name>
    <name type="common">Marine diatom</name>
    <dbReference type="NCBI Taxonomy" id="159749"/>
    <lineage>
        <taxon>Eukaryota</taxon>
        <taxon>Sar</taxon>
        <taxon>Stramenopiles</taxon>
        <taxon>Ochrophyta</taxon>
        <taxon>Bacillariophyta</taxon>
        <taxon>Coscinodiscophyceae</taxon>
        <taxon>Thalassiosirophycidae</taxon>
        <taxon>Thalassiosirales</taxon>
        <taxon>Thalassiosiraceae</taxon>
        <taxon>Thalassiosira</taxon>
    </lineage>
</organism>
<evidence type="ECO:0000313" key="3">
    <source>
        <dbReference type="Proteomes" id="UP000266841"/>
    </source>
</evidence>
<sequence>LPKCRPQAFAEPFRGAVHKSIAESFRGALHKSFAESFRGALYKSFVESFGAPSESIVPTALPSSSPSCSKEVDFDMCFALDMSGSVCSPNKNQPELCSSCPDQCKDSAVNDGTCCDEFRSIQDFTIDMVTALDSFDGQKSYSIVQFASSGSLVPSSGDKQSTIDSVNGLDYTGGFTNHAEAIDRCREALSSTSLGSNKYMLVITDAVSTRPSQDPVGSAIASADLAKGDDINIIPVFVMFPGQDSGLDFMSTISSDGNVFNVTDFESLEFLEQDLIEQVSCSADIN</sequence>
<dbReference type="SMART" id="SM00327">
    <property type="entry name" value="VWA"/>
    <property type="match status" value="1"/>
</dbReference>
<dbReference type="OrthoDB" id="9940467at2759"/>
<evidence type="ECO:0000259" key="1">
    <source>
        <dbReference type="PROSITE" id="PS50234"/>
    </source>
</evidence>
<accession>K0RM50</accession>
<dbReference type="CDD" id="cd00198">
    <property type="entry name" value="vWFA"/>
    <property type="match status" value="1"/>
</dbReference>
<feature type="non-terminal residue" evidence="2">
    <location>
        <position position="1"/>
    </location>
</feature>
<dbReference type="InterPro" id="IPR050525">
    <property type="entry name" value="ECM_Assembly_Org"/>
</dbReference>
<name>K0RM50_THAOC</name>
<dbReference type="Gene3D" id="3.40.50.410">
    <property type="entry name" value="von Willebrand factor, type A domain"/>
    <property type="match status" value="1"/>
</dbReference>
<dbReference type="AlphaFoldDB" id="K0RM50"/>